<dbReference type="RefSeq" id="WP_021698063.1">
    <property type="nucleotide sequence ID" value="NZ_BATC01000046.1"/>
</dbReference>
<comment type="caution">
    <text evidence="1">The sequence shown here is derived from an EMBL/GenBank/DDBJ whole genome shotgun (WGS) entry which is preliminary data.</text>
</comment>
<reference evidence="2" key="1">
    <citation type="journal article" date="2013" name="Genome Announc.">
        <title>Draft Genome Sequence of the Dimorphic Prosthecate Bacterium Brevundimonas abyssalis TAR-001T.</title>
        <authorList>
            <person name="Tsubouchi T."/>
            <person name="Nishi S."/>
            <person name="Usui K."/>
            <person name="Shimane Y."/>
            <person name="Takaki Y."/>
            <person name="Maruyama T."/>
            <person name="Hatada Y."/>
        </authorList>
    </citation>
    <scope>NUCLEOTIDE SEQUENCE [LARGE SCALE GENOMIC DNA]</scope>
    <source>
        <strain evidence="2">TAR-001</strain>
    </source>
</reference>
<evidence type="ECO:0000313" key="2">
    <source>
        <dbReference type="Proteomes" id="UP000016569"/>
    </source>
</evidence>
<sequence>MHHENSVITQQARTQLTALDRVEGGGALIRLARQAFRAHQANLSGDKVRAAETAFRKAVARAQTRLGDDARAMTARQYLGFMADLAGRSAAYRPESALQSLAQAETANTAWRRRQHSQIRSALDEAGMSAFLSQARDRGLTVEQKAEAYDDHSALIGWRIRLKKTG</sequence>
<protein>
    <submittedName>
        <fullName evidence="1">Uncharacterized protein</fullName>
    </submittedName>
</protein>
<organism evidence="1 2">
    <name type="scientific">Brevundimonas abyssalis TAR-001</name>
    <dbReference type="NCBI Taxonomy" id="1391729"/>
    <lineage>
        <taxon>Bacteria</taxon>
        <taxon>Pseudomonadati</taxon>
        <taxon>Pseudomonadota</taxon>
        <taxon>Alphaproteobacteria</taxon>
        <taxon>Caulobacterales</taxon>
        <taxon>Caulobacteraceae</taxon>
        <taxon>Brevundimonas</taxon>
    </lineage>
</organism>
<accession>A0A8E0NCP8</accession>
<dbReference type="Proteomes" id="UP000016569">
    <property type="component" value="Unassembled WGS sequence"/>
</dbReference>
<dbReference type="EMBL" id="BATC01000046">
    <property type="protein sequence ID" value="GAD59969.1"/>
    <property type="molecule type" value="Genomic_DNA"/>
</dbReference>
<evidence type="ECO:0000313" key="1">
    <source>
        <dbReference type="EMBL" id="GAD59969.1"/>
    </source>
</evidence>
<dbReference type="AlphaFoldDB" id="A0A8E0NCP8"/>
<name>A0A8E0NCP8_9CAUL</name>
<gene>
    <name evidence="1" type="ORF">MBEBAB_2219</name>
</gene>
<keyword evidence="2" id="KW-1185">Reference proteome</keyword>
<proteinExistence type="predicted"/>